<reference evidence="1" key="1">
    <citation type="submission" date="2023-10" db="EMBL/GenBank/DDBJ databases">
        <authorList>
            <person name="Rodriguez Cubillos JULIANA M."/>
            <person name="De Vega J."/>
        </authorList>
    </citation>
    <scope>NUCLEOTIDE SEQUENCE</scope>
</reference>
<keyword evidence="2" id="KW-1185">Reference proteome</keyword>
<protein>
    <submittedName>
        <fullName evidence="1">Uncharacterized protein</fullName>
    </submittedName>
</protein>
<dbReference type="Proteomes" id="UP001177021">
    <property type="component" value="Unassembled WGS sequence"/>
</dbReference>
<evidence type="ECO:0000313" key="2">
    <source>
        <dbReference type="Proteomes" id="UP001177021"/>
    </source>
</evidence>
<evidence type="ECO:0000313" key="1">
    <source>
        <dbReference type="EMBL" id="CAJ2632068.1"/>
    </source>
</evidence>
<gene>
    <name evidence="1" type="ORF">MILVUS5_LOCUS3449</name>
</gene>
<sequence>MGVIAQPRDKDYKFDFALFSETNASTIKHLRLENCLVCHPTDCDFTPFKHLRSLSLKRVKVDEILIESLLSNCRLLEELCLHYCLFKSSVPKIVSSSLYHLKVLGCSKPYYINAARYARFIDLMLVDCLKLTSLDCCRSDMSALNIYNTHVLRRIDFSVSFKEFKEYLDAFALCATFPELEIMRVEIFYTTVTTSLKIAQPLKHLKQLEFVLGLSGLSGLSSDEDCDLMVVLNILQASPLLQKLSIMLEPPNTL</sequence>
<dbReference type="EMBL" id="CASHSV030000001">
    <property type="protein sequence ID" value="CAJ2632068.1"/>
    <property type="molecule type" value="Genomic_DNA"/>
</dbReference>
<organism evidence="1 2">
    <name type="scientific">Trifolium pratense</name>
    <name type="common">Red clover</name>
    <dbReference type="NCBI Taxonomy" id="57577"/>
    <lineage>
        <taxon>Eukaryota</taxon>
        <taxon>Viridiplantae</taxon>
        <taxon>Streptophyta</taxon>
        <taxon>Embryophyta</taxon>
        <taxon>Tracheophyta</taxon>
        <taxon>Spermatophyta</taxon>
        <taxon>Magnoliopsida</taxon>
        <taxon>eudicotyledons</taxon>
        <taxon>Gunneridae</taxon>
        <taxon>Pentapetalae</taxon>
        <taxon>rosids</taxon>
        <taxon>fabids</taxon>
        <taxon>Fabales</taxon>
        <taxon>Fabaceae</taxon>
        <taxon>Papilionoideae</taxon>
        <taxon>50 kb inversion clade</taxon>
        <taxon>NPAAA clade</taxon>
        <taxon>Hologalegina</taxon>
        <taxon>IRL clade</taxon>
        <taxon>Trifolieae</taxon>
        <taxon>Trifolium</taxon>
    </lineage>
</organism>
<proteinExistence type="predicted"/>
<accession>A0ACB0IJF3</accession>
<name>A0ACB0IJF3_TRIPR</name>
<comment type="caution">
    <text evidence="1">The sequence shown here is derived from an EMBL/GenBank/DDBJ whole genome shotgun (WGS) entry which is preliminary data.</text>
</comment>